<evidence type="ECO:0000313" key="4">
    <source>
        <dbReference type="EMBL" id="GEO28546.1"/>
    </source>
</evidence>
<keyword evidence="5" id="KW-1185">Reference proteome</keyword>
<dbReference type="OrthoDB" id="5183775at2"/>
<dbReference type="EMBL" id="BJYX01000001">
    <property type="protein sequence ID" value="GEO28546.1"/>
    <property type="molecule type" value="Genomic_DNA"/>
</dbReference>
<dbReference type="NCBIfam" id="TIGR00715">
    <property type="entry name" value="precor6x_red"/>
    <property type="match status" value="1"/>
</dbReference>
<dbReference type="PANTHER" id="PTHR36925">
    <property type="entry name" value="COBALT-PRECORRIN-6A REDUCTASE"/>
    <property type="match status" value="1"/>
</dbReference>
<sequence length="246" mass="26292">MRVLVLGGTGEARDLAARLVGRGDEVVSSLAGRVSAPALPVGDVRTGGFGGVDGLAAYLADGSFDHVVDATHPFAARITDHAVQACRHVGLPLVRLQRPGWSRHPLASGFTWVDDVEGARTAAEDLGVRPFLTTGRQQLETFATWEDRFVLARVVDPPDWDVPASWEVLRARGPYPYAAERELIESRRVDVLLTKDSGGALTEAKLAAANDLGVPVVVVRRPPVPDGVPVVESVDDVLRALTSKRA</sequence>
<dbReference type="NCBIfam" id="NF005968">
    <property type="entry name" value="PRK08057.1-2"/>
    <property type="match status" value="1"/>
</dbReference>
<comment type="caution">
    <text evidence="4">The sequence shown here is derived from an EMBL/GenBank/DDBJ whole genome shotgun (WGS) entry which is preliminary data.</text>
</comment>
<dbReference type="GO" id="GO:0016994">
    <property type="term" value="F:precorrin-6A reductase activity"/>
    <property type="evidence" value="ECO:0007669"/>
    <property type="project" value="InterPro"/>
</dbReference>
<dbReference type="PANTHER" id="PTHR36925:SF1">
    <property type="entry name" value="COBALT-PRECORRIN-6A REDUCTASE"/>
    <property type="match status" value="1"/>
</dbReference>
<keyword evidence="2" id="KW-0169">Cobalamin biosynthesis</keyword>
<dbReference type="PROSITE" id="PS51014">
    <property type="entry name" value="COBK_CBIJ"/>
    <property type="match status" value="1"/>
</dbReference>
<dbReference type="AlphaFoldDB" id="A0A512CWH0"/>
<dbReference type="UniPathway" id="UPA00148"/>
<keyword evidence="3" id="KW-0560">Oxidoreductase</keyword>
<gene>
    <name evidence="4" type="primary">cobK</name>
    <name evidence="4" type="ORF">TAE01_03560</name>
</gene>
<dbReference type="Proteomes" id="UP000321534">
    <property type="component" value="Unassembled WGS sequence"/>
</dbReference>
<dbReference type="Pfam" id="PF02571">
    <property type="entry name" value="CbiJ"/>
    <property type="match status" value="1"/>
</dbReference>
<organism evidence="4 5">
    <name type="scientific">Terrabacter aerolatus</name>
    <dbReference type="NCBI Taxonomy" id="422442"/>
    <lineage>
        <taxon>Bacteria</taxon>
        <taxon>Bacillati</taxon>
        <taxon>Actinomycetota</taxon>
        <taxon>Actinomycetes</taxon>
        <taxon>Micrococcales</taxon>
        <taxon>Intrasporangiaceae</taxon>
        <taxon>Terrabacter</taxon>
    </lineage>
</organism>
<proteinExistence type="predicted"/>
<comment type="pathway">
    <text evidence="1">Cofactor biosynthesis; adenosylcobalamin biosynthesis.</text>
</comment>
<evidence type="ECO:0000256" key="1">
    <source>
        <dbReference type="ARBA" id="ARBA00004953"/>
    </source>
</evidence>
<name>A0A512CWH0_9MICO</name>
<reference evidence="4 5" key="1">
    <citation type="submission" date="2019-07" db="EMBL/GenBank/DDBJ databases">
        <title>Whole genome shotgun sequence of Terrabacter aerolatus NBRC 106305.</title>
        <authorList>
            <person name="Hosoyama A."/>
            <person name="Uohara A."/>
            <person name="Ohji S."/>
            <person name="Ichikawa N."/>
        </authorList>
    </citation>
    <scope>NUCLEOTIDE SEQUENCE [LARGE SCALE GENOMIC DNA]</scope>
    <source>
        <strain evidence="4 5">NBRC 106305</strain>
    </source>
</reference>
<dbReference type="RefSeq" id="WP_147062728.1">
    <property type="nucleotide sequence ID" value="NZ_BAAARO010000025.1"/>
</dbReference>
<dbReference type="GO" id="GO:0009236">
    <property type="term" value="P:cobalamin biosynthetic process"/>
    <property type="evidence" value="ECO:0007669"/>
    <property type="project" value="UniProtKB-UniPathway"/>
</dbReference>
<evidence type="ECO:0000256" key="2">
    <source>
        <dbReference type="ARBA" id="ARBA00022573"/>
    </source>
</evidence>
<dbReference type="InterPro" id="IPR003723">
    <property type="entry name" value="Precorrin-6x_reduct"/>
</dbReference>
<evidence type="ECO:0000313" key="5">
    <source>
        <dbReference type="Proteomes" id="UP000321534"/>
    </source>
</evidence>
<accession>A0A512CWH0</accession>
<protein>
    <submittedName>
        <fullName evidence="4">Precorrin-6A reductase</fullName>
    </submittedName>
</protein>
<evidence type="ECO:0000256" key="3">
    <source>
        <dbReference type="ARBA" id="ARBA00023002"/>
    </source>
</evidence>